<sequence length="68" mass="7930">MQFSYSSDTYFSDFYYNKNIKERRKAANGKDMLLHRYASFAAKLLLELSSFNDFPAGAAKRHELEPLD</sequence>
<dbReference type="AlphaFoldDB" id="A0AA87IID7"/>
<dbReference type="Proteomes" id="UP000004725">
    <property type="component" value="Unassembled WGS sequence"/>
</dbReference>
<accession>A0AA87IID7</accession>
<comment type="caution">
    <text evidence="1">The sequence shown here is derived from an EMBL/GenBank/DDBJ whole genome shotgun (WGS) entry which is preliminary data.</text>
</comment>
<evidence type="ECO:0000313" key="2">
    <source>
        <dbReference type="Proteomes" id="UP000004725"/>
    </source>
</evidence>
<dbReference type="EMBL" id="AJYB01000069">
    <property type="protein sequence ID" value="EIM05463.1"/>
    <property type="molecule type" value="Genomic_DNA"/>
</dbReference>
<reference evidence="1 2" key="1">
    <citation type="journal article" date="2012" name="J. Bacteriol.">
        <title>Genome Sequence of the Antarctic Psychrophile Bacterium Planococcus antarcticus DSM 14505.</title>
        <authorList>
            <person name="Margolles A."/>
            <person name="Gueimonde M."/>
            <person name="Sanchez B."/>
        </authorList>
    </citation>
    <scope>NUCLEOTIDE SEQUENCE [LARGE SCALE GENOMIC DNA]</scope>
    <source>
        <strain evidence="1 2">DSM 14505</strain>
    </source>
</reference>
<protein>
    <submittedName>
        <fullName evidence="1">Uncharacterized protein</fullName>
    </submittedName>
</protein>
<name>A0AA87IID7_9BACL</name>
<proteinExistence type="predicted"/>
<evidence type="ECO:0000313" key="1">
    <source>
        <dbReference type="EMBL" id="EIM05463.1"/>
    </source>
</evidence>
<gene>
    <name evidence="1" type="ORF">A1A1_16038</name>
</gene>
<organism evidence="1 2">
    <name type="scientific">Planococcus antarcticus DSM 14505</name>
    <dbReference type="NCBI Taxonomy" id="1185653"/>
    <lineage>
        <taxon>Bacteria</taxon>
        <taxon>Bacillati</taxon>
        <taxon>Bacillota</taxon>
        <taxon>Bacilli</taxon>
        <taxon>Bacillales</taxon>
        <taxon>Caryophanaceae</taxon>
        <taxon>Planococcus</taxon>
    </lineage>
</organism>